<dbReference type="AlphaFoldDB" id="A0AAE3XD02"/>
<dbReference type="RefSeq" id="WP_309853182.1">
    <property type="nucleotide sequence ID" value="NZ_JAVDQJ010000004.1"/>
</dbReference>
<protein>
    <submittedName>
        <fullName evidence="1">Uncharacterized protein</fullName>
    </submittedName>
</protein>
<organism evidence="1 2">
    <name type="scientific">Deinococcus soli</name>
    <name type="common">ex Cha et al. 2016</name>
    <dbReference type="NCBI Taxonomy" id="1309411"/>
    <lineage>
        <taxon>Bacteria</taxon>
        <taxon>Thermotogati</taxon>
        <taxon>Deinococcota</taxon>
        <taxon>Deinococci</taxon>
        <taxon>Deinococcales</taxon>
        <taxon>Deinococcaceae</taxon>
        <taxon>Deinococcus</taxon>
    </lineage>
</organism>
<sequence length="138" mass="15181">MIYIREYGLTEQQRTWWASATTDERDAFFLSAPVRIAVQDCTFFDQAAPGHLFAPTIHGIPVGTEDMWRRDPHDAQRIGDAWQAKRRERLAGRAVPLDLTALGIQGPAVPEYATPGGEEAAFFADMDAAFSGRGPSSA</sequence>
<evidence type="ECO:0000313" key="2">
    <source>
        <dbReference type="Proteomes" id="UP001185331"/>
    </source>
</evidence>
<reference evidence="1" key="1">
    <citation type="submission" date="2023-07" db="EMBL/GenBank/DDBJ databases">
        <title>Sorghum-associated microbial communities from plants grown in Nebraska, USA.</title>
        <authorList>
            <person name="Schachtman D."/>
        </authorList>
    </citation>
    <scope>NUCLEOTIDE SEQUENCE</scope>
    <source>
        <strain evidence="1">BE330</strain>
    </source>
</reference>
<dbReference type="EMBL" id="JAVDQK010000005">
    <property type="protein sequence ID" value="MDR6218684.1"/>
    <property type="molecule type" value="Genomic_DNA"/>
</dbReference>
<gene>
    <name evidence="1" type="ORF">J2Y00_002281</name>
</gene>
<accession>A0AAE3XD02</accession>
<proteinExistence type="predicted"/>
<dbReference type="Proteomes" id="UP001185331">
    <property type="component" value="Unassembled WGS sequence"/>
</dbReference>
<evidence type="ECO:0000313" key="1">
    <source>
        <dbReference type="EMBL" id="MDR6218684.1"/>
    </source>
</evidence>
<name>A0AAE3XD02_9DEIO</name>
<comment type="caution">
    <text evidence="1">The sequence shown here is derived from an EMBL/GenBank/DDBJ whole genome shotgun (WGS) entry which is preliminary data.</text>
</comment>